<evidence type="ECO:0000313" key="3">
    <source>
        <dbReference type="Proteomes" id="UP000271889"/>
    </source>
</evidence>
<evidence type="ECO:0000256" key="1">
    <source>
        <dbReference type="SAM" id="SignalP"/>
    </source>
</evidence>
<proteinExistence type="predicted"/>
<evidence type="ECO:0000313" key="2">
    <source>
        <dbReference type="EMBL" id="VDK56425.1"/>
    </source>
</evidence>
<dbReference type="AlphaFoldDB" id="A0A3P6RR07"/>
<protein>
    <recommendedName>
        <fullName evidence="4">Sulfur globule protein CV3</fullName>
    </recommendedName>
</protein>
<dbReference type="Proteomes" id="UP000271889">
    <property type="component" value="Unassembled WGS sequence"/>
</dbReference>
<keyword evidence="1" id="KW-0732">Signal</keyword>
<feature type="chain" id="PRO_5018278170" description="Sulfur globule protein CV3" evidence="1">
    <location>
        <begin position="20"/>
        <end position="71"/>
    </location>
</feature>
<feature type="signal peptide" evidence="1">
    <location>
        <begin position="1"/>
        <end position="19"/>
    </location>
</feature>
<keyword evidence="3" id="KW-1185">Reference proteome</keyword>
<dbReference type="EMBL" id="UYRV01009331">
    <property type="protein sequence ID" value="VDK56425.1"/>
    <property type="molecule type" value="Genomic_DNA"/>
</dbReference>
<name>A0A3P6RR07_CYLGO</name>
<accession>A0A3P6RR07</accession>
<evidence type="ECO:0008006" key="4">
    <source>
        <dbReference type="Google" id="ProtNLM"/>
    </source>
</evidence>
<reference evidence="2 3" key="1">
    <citation type="submission" date="2018-11" db="EMBL/GenBank/DDBJ databases">
        <authorList>
            <consortium name="Pathogen Informatics"/>
        </authorList>
    </citation>
    <scope>NUCLEOTIDE SEQUENCE [LARGE SCALE GENOMIC DNA]</scope>
</reference>
<gene>
    <name evidence="2" type="ORF">CGOC_LOCUS3649</name>
</gene>
<sequence>MNSLIIVLILLSMVNLAPAQFGLYIGPQPWMYGGYGGGYGGGWGFRRRWWRRPYWRRPWFARPYYYDPFCC</sequence>
<organism evidence="2 3">
    <name type="scientific">Cylicostephanus goldi</name>
    <name type="common">Nematode worm</name>
    <dbReference type="NCBI Taxonomy" id="71465"/>
    <lineage>
        <taxon>Eukaryota</taxon>
        <taxon>Metazoa</taxon>
        <taxon>Ecdysozoa</taxon>
        <taxon>Nematoda</taxon>
        <taxon>Chromadorea</taxon>
        <taxon>Rhabditida</taxon>
        <taxon>Rhabditina</taxon>
        <taxon>Rhabditomorpha</taxon>
        <taxon>Strongyloidea</taxon>
        <taxon>Strongylidae</taxon>
        <taxon>Cylicostephanus</taxon>
    </lineage>
</organism>